<accession>A0ACC0A601</accession>
<gene>
    <name evidence="1" type="ORF">M9H77_24809</name>
</gene>
<organism evidence="1 2">
    <name type="scientific">Catharanthus roseus</name>
    <name type="common">Madagascar periwinkle</name>
    <name type="synonym">Vinca rosea</name>
    <dbReference type="NCBI Taxonomy" id="4058"/>
    <lineage>
        <taxon>Eukaryota</taxon>
        <taxon>Viridiplantae</taxon>
        <taxon>Streptophyta</taxon>
        <taxon>Embryophyta</taxon>
        <taxon>Tracheophyta</taxon>
        <taxon>Spermatophyta</taxon>
        <taxon>Magnoliopsida</taxon>
        <taxon>eudicotyledons</taxon>
        <taxon>Gunneridae</taxon>
        <taxon>Pentapetalae</taxon>
        <taxon>asterids</taxon>
        <taxon>lamiids</taxon>
        <taxon>Gentianales</taxon>
        <taxon>Apocynaceae</taxon>
        <taxon>Rauvolfioideae</taxon>
        <taxon>Vinceae</taxon>
        <taxon>Catharanthinae</taxon>
        <taxon>Catharanthus</taxon>
    </lineage>
</organism>
<proteinExistence type="predicted"/>
<dbReference type="EMBL" id="CM044706">
    <property type="protein sequence ID" value="KAI5656016.1"/>
    <property type="molecule type" value="Genomic_DNA"/>
</dbReference>
<comment type="caution">
    <text evidence="1">The sequence shown here is derived from an EMBL/GenBank/DDBJ whole genome shotgun (WGS) entry which is preliminary data.</text>
</comment>
<name>A0ACC0A601_CATRO</name>
<reference evidence="2" key="1">
    <citation type="journal article" date="2023" name="Nat. Plants">
        <title>Single-cell RNA sequencing provides a high-resolution roadmap for understanding the multicellular compartmentation of specialized metabolism.</title>
        <authorList>
            <person name="Sun S."/>
            <person name="Shen X."/>
            <person name="Li Y."/>
            <person name="Li Y."/>
            <person name="Wang S."/>
            <person name="Li R."/>
            <person name="Zhang H."/>
            <person name="Shen G."/>
            <person name="Guo B."/>
            <person name="Wei J."/>
            <person name="Xu J."/>
            <person name="St-Pierre B."/>
            <person name="Chen S."/>
            <person name="Sun C."/>
        </authorList>
    </citation>
    <scope>NUCLEOTIDE SEQUENCE [LARGE SCALE GENOMIC DNA]</scope>
</reference>
<dbReference type="Proteomes" id="UP001060085">
    <property type="component" value="Linkage Group LG06"/>
</dbReference>
<evidence type="ECO:0000313" key="1">
    <source>
        <dbReference type="EMBL" id="KAI5656016.1"/>
    </source>
</evidence>
<protein>
    <submittedName>
        <fullName evidence="1">Uncharacterized protein</fullName>
    </submittedName>
</protein>
<sequence>MALLSRVFFNWIIIFVAFISSMIFLQSEAARLYYSRNSDVNYDHRQYLNLITPPPPPPSSPCHSSSAPPPPPPAWFYFYSPPPPSPPPHFPKRHPPPPPTSV</sequence>
<evidence type="ECO:0000313" key="2">
    <source>
        <dbReference type="Proteomes" id="UP001060085"/>
    </source>
</evidence>
<keyword evidence="2" id="KW-1185">Reference proteome</keyword>